<accession>A0A516KR72</accession>
<keyword evidence="3" id="KW-1185">Reference proteome</keyword>
<dbReference type="KEGG" id="vg:65121676"/>
<protein>
    <recommendedName>
        <fullName evidence="1">DUF4326 domain-containing protein</fullName>
    </recommendedName>
</protein>
<gene>
    <name evidence="2" type="primary">76</name>
    <name evidence="2" type="ORF">SEA_JUJU_76</name>
</gene>
<dbReference type="GeneID" id="65121676"/>
<evidence type="ECO:0000259" key="1">
    <source>
        <dbReference type="Pfam" id="PF14216"/>
    </source>
</evidence>
<dbReference type="Pfam" id="PF14216">
    <property type="entry name" value="DUF4326"/>
    <property type="match status" value="1"/>
</dbReference>
<dbReference type="RefSeq" id="YP_010103777.1">
    <property type="nucleotide sequence ID" value="NC_055811.1"/>
</dbReference>
<proteinExistence type="predicted"/>
<organism evidence="2 3">
    <name type="scientific">Gordonia phage JuJu</name>
    <dbReference type="NCBI Taxonomy" id="2590929"/>
    <lineage>
        <taxon>Viruses</taxon>
        <taxon>Duplodnaviria</taxon>
        <taxon>Heunggongvirae</taxon>
        <taxon>Uroviricota</taxon>
        <taxon>Caudoviricetes</taxon>
        <taxon>Jujuvirus</taxon>
        <taxon>Jujuvirus juju</taxon>
    </lineage>
</organism>
<evidence type="ECO:0000313" key="3">
    <source>
        <dbReference type="Proteomes" id="UP000317704"/>
    </source>
</evidence>
<sequence>MMPQRIQRKRTKGWRMPEGAVSVARPSRFGNPFTVEMAADADMDDPRRVCVSFFRAWLEGSDELRDVYDAGATWSPAYDRRWVLAHLGDLRGRDLACFCPLDQPCHADVLLELANGGDAR</sequence>
<name>A0A516KR72_9CAUD</name>
<feature type="domain" description="DUF4326" evidence="1">
    <location>
        <begin position="9"/>
        <end position="112"/>
    </location>
</feature>
<reference evidence="2 3" key="1">
    <citation type="submission" date="2019-06" db="EMBL/GenBank/DDBJ databases">
        <authorList>
            <person name="English H.B."/>
            <person name="Fox B.C."/>
            <person name="Houston B.M."/>
            <person name="Koller H.E."/>
            <person name="Salsman M.A."/>
            <person name="Teasley B.R."/>
            <person name="Vandoros E."/>
            <person name="Korey C.A."/>
            <person name="Tolsma S."/>
            <person name="Caruso S.M."/>
            <person name="Garlena R.A."/>
            <person name="Russell D.A."/>
            <person name="Pope W.H."/>
            <person name="Jacobs-Se D."/>
            <person name="Hatfull G.F."/>
        </authorList>
    </citation>
    <scope>NUCLEOTIDE SEQUENCE [LARGE SCALE GENOMIC DNA]</scope>
</reference>
<evidence type="ECO:0000313" key="2">
    <source>
        <dbReference type="EMBL" id="QDP44192.1"/>
    </source>
</evidence>
<dbReference type="EMBL" id="MN062704">
    <property type="protein sequence ID" value="QDP44192.1"/>
    <property type="molecule type" value="Genomic_DNA"/>
</dbReference>
<dbReference type="InterPro" id="IPR025475">
    <property type="entry name" value="DUF4326"/>
</dbReference>
<dbReference type="Proteomes" id="UP000317704">
    <property type="component" value="Segment"/>
</dbReference>